<reference evidence="2 3" key="1">
    <citation type="journal article" date="2018" name="Nat. Biotechnol.">
        <title>A standardized bacterial taxonomy based on genome phylogeny substantially revises the tree of life.</title>
        <authorList>
            <person name="Parks D.H."/>
            <person name="Chuvochina M."/>
            <person name="Waite D.W."/>
            <person name="Rinke C."/>
            <person name="Skarshewski A."/>
            <person name="Chaumeil P.A."/>
            <person name="Hugenholtz P."/>
        </authorList>
    </citation>
    <scope>NUCLEOTIDE SEQUENCE [LARGE SCALE GENOMIC DNA]</scope>
    <source>
        <strain evidence="2">UBA11306</strain>
    </source>
</reference>
<dbReference type="Pfam" id="PF06612">
    <property type="entry name" value="DUF1146"/>
    <property type="match status" value="1"/>
</dbReference>
<evidence type="ECO:0000256" key="1">
    <source>
        <dbReference type="SAM" id="Phobius"/>
    </source>
</evidence>
<keyword evidence="1" id="KW-0472">Membrane</keyword>
<dbReference type="InterPro" id="IPR009526">
    <property type="entry name" value="DUF1146"/>
</dbReference>
<organism evidence="2 3">
    <name type="scientific">Bavariicoccus seileri</name>
    <dbReference type="NCBI Taxonomy" id="549685"/>
    <lineage>
        <taxon>Bacteria</taxon>
        <taxon>Bacillati</taxon>
        <taxon>Bacillota</taxon>
        <taxon>Bacilli</taxon>
        <taxon>Lactobacillales</taxon>
        <taxon>Enterococcaceae</taxon>
        <taxon>Bavariicoccus</taxon>
    </lineage>
</organism>
<gene>
    <name evidence="2" type="ORF">DIW15_03715</name>
</gene>
<feature type="transmembrane region" description="Helical" evidence="1">
    <location>
        <begin position="6"/>
        <end position="28"/>
    </location>
</feature>
<evidence type="ECO:0000313" key="2">
    <source>
        <dbReference type="EMBL" id="HCS93802.1"/>
    </source>
</evidence>
<dbReference type="EMBL" id="DQHO01000024">
    <property type="protein sequence ID" value="HCS93802.1"/>
    <property type="molecule type" value="Genomic_DNA"/>
</dbReference>
<dbReference type="AlphaFoldDB" id="A0A3D4S5R5"/>
<feature type="transmembrane region" description="Helical" evidence="1">
    <location>
        <begin position="48"/>
        <end position="68"/>
    </location>
</feature>
<protein>
    <submittedName>
        <fullName evidence="2">DUF1146 domain-containing protein</fullName>
    </submittedName>
</protein>
<keyword evidence="1" id="KW-1133">Transmembrane helix</keyword>
<dbReference type="Proteomes" id="UP000262195">
    <property type="component" value="Unassembled WGS sequence"/>
</dbReference>
<evidence type="ECO:0000313" key="3">
    <source>
        <dbReference type="Proteomes" id="UP000262195"/>
    </source>
</evidence>
<dbReference type="STRING" id="1121105.GCA_000421665_01160"/>
<comment type="caution">
    <text evidence="2">The sequence shown here is derived from an EMBL/GenBank/DDBJ whole genome shotgun (WGS) entry which is preliminary data.</text>
</comment>
<sequence length="78" mass="9109">MDMVSIGVSAVIKTIVYLVMMYISFWALQSIRLDRLLKPNFERQARMLYILMSFALGYLSAKFVLTIFDLSQLYSLLF</sequence>
<proteinExistence type="predicted"/>
<accession>A0A3D4S5R5</accession>
<dbReference type="NCBIfam" id="TIGR02327">
    <property type="entry name" value="int_mem_ywzB"/>
    <property type="match status" value="1"/>
</dbReference>
<name>A0A3D4S5R5_9ENTE</name>
<keyword evidence="1" id="KW-0812">Transmembrane</keyword>